<sequence>MNITYFIPHLSLAGGMERVLSIKANYLADILGYNVTIITYRQYDNPIYFNFSPKIKFIHFDLHDPTFILNQLSVLDKRKAVKKFMQTYKKLTEEYLFKNKTDIAISMFLGAEYKFLPLIEDGSIKIVEFHFDFFCTQYRLLEGKINFPKLISYYQIKKEQKILKKFDRLIPLTEEDAENWKRHFTKITAIPNPITINSIKATDLSAKKVIAVGRLVEEKGFDMLIDAWKIVCKKNPDWKLDIYGEGALEKELKEQIIKNNLEQEITIYPNTKNISEKYAEHSIFVLSSRHEGFVLALLEAMSLGLACVSFDCKHGPKQMINEGENGFLVKLGDIQALASKINLLIDKENLRIAFADNAKRSSQRYSIEKVMTKWTDLFKVLKNEH</sequence>
<dbReference type="Proteomes" id="UP000516438">
    <property type="component" value="Chromosome"/>
</dbReference>
<dbReference type="Pfam" id="PF00534">
    <property type="entry name" value="Glycos_transf_1"/>
    <property type="match status" value="1"/>
</dbReference>
<dbReference type="CDD" id="cd03820">
    <property type="entry name" value="GT4_AmsD-like"/>
    <property type="match status" value="1"/>
</dbReference>
<accession>A0A7H1DUH1</accession>
<protein>
    <submittedName>
        <fullName evidence="2">Glycosyltransferase family 4 protein</fullName>
    </submittedName>
</protein>
<gene>
    <name evidence="2" type="ORF">H0S70_09670</name>
</gene>
<dbReference type="PANTHER" id="PTHR12526:SF630">
    <property type="entry name" value="GLYCOSYLTRANSFERASE"/>
    <property type="match status" value="1"/>
</dbReference>
<dbReference type="SUPFAM" id="SSF53756">
    <property type="entry name" value="UDP-Glycosyltransferase/glycogen phosphorylase"/>
    <property type="match status" value="1"/>
</dbReference>
<dbReference type="EMBL" id="CP060203">
    <property type="protein sequence ID" value="QNS40629.1"/>
    <property type="molecule type" value="Genomic_DNA"/>
</dbReference>
<dbReference type="Gene3D" id="3.40.50.2000">
    <property type="entry name" value="Glycogen Phosphorylase B"/>
    <property type="match status" value="2"/>
</dbReference>
<evidence type="ECO:0000259" key="1">
    <source>
        <dbReference type="Pfam" id="PF00534"/>
    </source>
</evidence>
<dbReference type="KEGG" id="cmaq:H0S70_09670"/>
<evidence type="ECO:0000313" key="2">
    <source>
        <dbReference type="EMBL" id="QNS40629.1"/>
    </source>
</evidence>
<reference evidence="2 3" key="1">
    <citation type="submission" date="2020-07" db="EMBL/GenBank/DDBJ databases">
        <title>Complete genome and description of Chryseobacterium manosquense strain Marseille-Q2069 sp. nov.</title>
        <authorList>
            <person name="Boxberger M."/>
        </authorList>
    </citation>
    <scope>NUCLEOTIDE SEQUENCE [LARGE SCALE GENOMIC DNA]</scope>
    <source>
        <strain evidence="2 3">Marseille-Q2069</strain>
    </source>
</reference>
<dbReference type="RefSeq" id="WP_188320640.1">
    <property type="nucleotide sequence ID" value="NZ_CP060203.1"/>
</dbReference>
<dbReference type="AlphaFoldDB" id="A0A7H1DUH1"/>
<dbReference type="PANTHER" id="PTHR12526">
    <property type="entry name" value="GLYCOSYLTRANSFERASE"/>
    <property type="match status" value="1"/>
</dbReference>
<proteinExistence type="predicted"/>
<feature type="domain" description="Glycosyl transferase family 1" evidence="1">
    <location>
        <begin position="204"/>
        <end position="360"/>
    </location>
</feature>
<organism evidence="2 3">
    <name type="scientific">Chryseobacterium manosquense</name>
    <dbReference type="NCBI Taxonomy" id="2754694"/>
    <lineage>
        <taxon>Bacteria</taxon>
        <taxon>Pseudomonadati</taxon>
        <taxon>Bacteroidota</taxon>
        <taxon>Flavobacteriia</taxon>
        <taxon>Flavobacteriales</taxon>
        <taxon>Weeksellaceae</taxon>
        <taxon>Chryseobacterium group</taxon>
        <taxon>Chryseobacterium</taxon>
    </lineage>
</organism>
<keyword evidence="3" id="KW-1185">Reference proteome</keyword>
<dbReference type="InterPro" id="IPR001296">
    <property type="entry name" value="Glyco_trans_1"/>
</dbReference>
<name>A0A7H1DUH1_9FLAO</name>
<keyword evidence="2" id="KW-0808">Transferase</keyword>
<dbReference type="GO" id="GO:0016757">
    <property type="term" value="F:glycosyltransferase activity"/>
    <property type="evidence" value="ECO:0007669"/>
    <property type="project" value="InterPro"/>
</dbReference>
<evidence type="ECO:0000313" key="3">
    <source>
        <dbReference type="Proteomes" id="UP000516438"/>
    </source>
</evidence>